<evidence type="ECO:0000256" key="2">
    <source>
        <dbReference type="ARBA" id="ARBA00022679"/>
    </source>
</evidence>
<reference evidence="5" key="2">
    <citation type="submission" date="2022-10" db="EMBL/GenBank/DDBJ databases">
        <authorList>
            <consortium name="ENA_rothamsted_submissions"/>
            <consortium name="culmorum"/>
            <person name="King R."/>
        </authorList>
    </citation>
    <scope>NUCLEOTIDE SEQUENCE</scope>
</reference>
<organism evidence="5 6">
    <name type="scientific">Chironomus riparius</name>
    <dbReference type="NCBI Taxonomy" id="315576"/>
    <lineage>
        <taxon>Eukaryota</taxon>
        <taxon>Metazoa</taxon>
        <taxon>Ecdysozoa</taxon>
        <taxon>Arthropoda</taxon>
        <taxon>Hexapoda</taxon>
        <taxon>Insecta</taxon>
        <taxon>Pterygota</taxon>
        <taxon>Neoptera</taxon>
        <taxon>Endopterygota</taxon>
        <taxon>Diptera</taxon>
        <taxon>Nematocera</taxon>
        <taxon>Chironomoidea</taxon>
        <taxon>Chironomidae</taxon>
        <taxon>Chironominae</taxon>
        <taxon>Chironomus</taxon>
    </lineage>
</organism>
<sequence>MSKLRITVLERKGRAVIANKFIKEGELILTESPLISAQFTWNKEYGYLCCDHCFLPLESAQENVRRLAMDVSIVLPKQVNELADQIDQCNNCQAKYCSPKCASSAAASYHNFECNQYKFGGRFYEIHELWKKSHYPPETATIDLVIRIFGMIKQSNSAEVIELLDNFSKHSCNEDLQLCHKMLGEKFSIQLSQIHKEVQRIFGNDDQLAKYISYDGFVSLLAILGTNAQGIGTSSFAHWVQSISEMDMSEEKRTEIDTFIDAIYSRFNDTVGEFLDNEGSGLYVQQSKFNHSCQPNAQIIFPNSNSTLNVVALQDIHPEEEICISYIDECMLSRSRHSRQKYLKENYLFRCECEKCGSQIEDLDVTSEEDETEMDTDEDN</sequence>
<evidence type="ECO:0000256" key="3">
    <source>
        <dbReference type="ARBA" id="ARBA00022691"/>
    </source>
</evidence>
<dbReference type="PANTHER" id="PTHR46402:SF2">
    <property type="entry name" value="HISTONE-LYSINE N-TRIMETHYLTRANSFERASE SMYD5"/>
    <property type="match status" value="1"/>
</dbReference>
<dbReference type="InterPro" id="IPR001214">
    <property type="entry name" value="SET_dom"/>
</dbReference>
<dbReference type="GO" id="GO:0032259">
    <property type="term" value="P:methylation"/>
    <property type="evidence" value="ECO:0007669"/>
    <property type="project" value="UniProtKB-KW"/>
</dbReference>
<proteinExistence type="predicted"/>
<dbReference type="OrthoDB" id="438641at2759"/>
<dbReference type="Gene3D" id="2.170.270.10">
    <property type="entry name" value="SET domain"/>
    <property type="match status" value="2"/>
</dbReference>
<accession>A0A9N9WXW7</accession>
<keyword evidence="1" id="KW-0489">Methyltransferase</keyword>
<dbReference type="GO" id="GO:0045814">
    <property type="term" value="P:negative regulation of gene expression, epigenetic"/>
    <property type="evidence" value="ECO:0007669"/>
    <property type="project" value="TreeGrafter"/>
</dbReference>
<gene>
    <name evidence="5" type="ORF">CHIRRI_LOCUS11021</name>
</gene>
<dbReference type="Pfam" id="PF00856">
    <property type="entry name" value="SET"/>
    <property type="match status" value="1"/>
</dbReference>
<dbReference type="Gene3D" id="1.10.220.160">
    <property type="match status" value="1"/>
</dbReference>
<dbReference type="GO" id="GO:0042799">
    <property type="term" value="F:histone H4K20 methyltransferase activity"/>
    <property type="evidence" value="ECO:0007669"/>
    <property type="project" value="TreeGrafter"/>
</dbReference>
<dbReference type="PANTHER" id="PTHR46402">
    <property type="entry name" value="SET AND MYND DOMAIN-CONTAINING PROTEIN 5"/>
    <property type="match status" value="1"/>
</dbReference>
<reference evidence="5" key="1">
    <citation type="submission" date="2022-01" db="EMBL/GenBank/DDBJ databases">
        <authorList>
            <person name="King R."/>
        </authorList>
    </citation>
    <scope>NUCLEOTIDE SEQUENCE</scope>
</reference>
<evidence type="ECO:0000313" key="5">
    <source>
        <dbReference type="EMBL" id="CAG9808176.1"/>
    </source>
</evidence>
<dbReference type="Gene3D" id="1.25.40.10">
    <property type="entry name" value="Tetratricopeptide repeat domain"/>
    <property type="match status" value="1"/>
</dbReference>
<evidence type="ECO:0000256" key="1">
    <source>
        <dbReference type="ARBA" id="ARBA00022603"/>
    </source>
</evidence>
<dbReference type="SUPFAM" id="SSF82199">
    <property type="entry name" value="SET domain"/>
    <property type="match status" value="1"/>
</dbReference>
<dbReference type="AlphaFoldDB" id="A0A9N9WXW7"/>
<dbReference type="EMBL" id="OU895879">
    <property type="protein sequence ID" value="CAG9808176.1"/>
    <property type="molecule type" value="Genomic_DNA"/>
</dbReference>
<protein>
    <recommendedName>
        <fullName evidence="4">SET domain-containing protein</fullName>
    </recommendedName>
</protein>
<dbReference type="PROSITE" id="PS50280">
    <property type="entry name" value="SET"/>
    <property type="match status" value="1"/>
</dbReference>
<feature type="domain" description="SET" evidence="4">
    <location>
        <begin position="2"/>
        <end position="327"/>
    </location>
</feature>
<dbReference type="Gene3D" id="6.10.140.2220">
    <property type="match status" value="1"/>
</dbReference>
<evidence type="ECO:0000313" key="6">
    <source>
        <dbReference type="Proteomes" id="UP001153620"/>
    </source>
</evidence>
<dbReference type="InterPro" id="IPR011990">
    <property type="entry name" value="TPR-like_helical_dom_sf"/>
</dbReference>
<name>A0A9N9WXW7_9DIPT</name>
<keyword evidence="6" id="KW-1185">Reference proteome</keyword>
<keyword evidence="3" id="KW-0949">S-adenosyl-L-methionine</keyword>
<keyword evidence="2" id="KW-0808">Transferase</keyword>
<dbReference type="Proteomes" id="UP001153620">
    <property type="component" value="Chromosome 3"/>
</dbReference>
<dbReference type="InterPro" id="IPR046341">
    <property type="entry name" value="SET_dom_sf"/>
</dbReference>
<evidence type="ECO:0000259" key="4">
    <source>
        <dbReference type="PROSITE" id="PS50280"/>
    </source>
</evidence>
<dbReference type="SMART" id="SM00317">
    <property type="entry name" value="SET"/>
    <property type="match status" value="1"/>
</dbReference>